<dbReference type="AlphaFoldDB" id="A0AA39XN69"/>
<organism evidence="1 2">
    <name type="scientific">Bombardia bombarda</name>
    <dbReference type="NCBI Taxonomy" id="252184"/>
    <lineage>
        <taxon>Eukaryota</taxon>
        <taxon>Fungi</taxon>
        <taxon>Dikarya</taxon>
        <taxon>Ascomycota</taxon>
        <taxon>Pezizomycotina</taxon>
        <taxon>Sordariomycetes</taxon>
        <taxon>Sordariomycetidae</taxon>
        <taxon>Sordariales</taxon>
        <taxon>Lasiosphaeriaceae</taxon>
        <taxon>Bombardia</taxon>
    </lineage>
</organism>
<protein>
    <submittedName>
        <fullName evidence="1">Uncharacterized protein</fullName>
    </submittedName>
</protein>
<sequence length="126" mass="13633">MCLAPVPMASPLRLFGSLPNNSLLFVVCVCLAAQPHSGSLCLFRLREVAVRKASGWGDLEPFKVLTLAPWLNRLIASYGAYMALAPPLNIVLLVRSPSRPHPVAWPFTTHTIVSTISITNRLAGSV</sequence>
<proteinExistence type="predicted"/>
<accession>A0AA39XN69</accession>
<comment type="caution">
    <text evidence="1">The sequence shown here is derived from an EMBL/GenBank/DDBJ whole genome shotgun (WGS) entry which is preliminary data.</text>
</comment>
<dbReference type="EMBL" id="JAULSR010000001">
    <property type="protein sequence ID" value="KAK0637126.1"/>
    <property type="molecule type" value="Genomic_DNA"/>
</dbReference>
<reference evidence="1" key="1">
    <citation type="submission" date="2023-06" db="EMBL/GenBank/DDBJ databases">
        <title>Genome-scale phylogeny and comparative genomics of the fungal order Sordariales.</title>
        <authorList>
            <consortium name="Lawrence Berkeley National Laboratory"/>
            <person name="Hensen N."/>
            <person name="Bonometti L."/>
            <person name="Westerberg I."/>
            <person name="Brannstrom I.O."/>
            <person name="Guillou S."/>
            <person name="Cros-Aarteil S."/>
            <person name="Calhoun S."/>
            <person name="Haridas S."/>
            <person name="Kuo A."/>
            <person name="Mondo S."/>
            <person name="Pangilinan J."/>
            <person name="Riley R."/>
            <person name="LaButti K."/>
            <person name="Andreopoulos B."/>
            <person name="Lipzen A."/>
            <person name="Chen C."/>
            <person name="Yanf M."/>
            <person name="Daum C."/>
            <person name="Ng V."/>
            <person name="Clum A."/>
            <person name="Steindorff A."/>
            <person name="Ohm R."/>
            <person name="Martin F."/>
            <person name="Silar P."/>
            <person name="Natvig D."/>
            <person name="Lalanne C."/>
            <person name="Gautier V."/>
            <person name="Ament-velasquez S.L."/>
            <person name="Kruys A."/>
            <person name="Hutchinson M.I."/>
            <person name="Powell A.J."/>
            <person name="Barry K."/>
            <person name="Miller A.N."/>
            <person name="Grigoriev I.V."/>
            <person name="Debuchy R."/>
            <person name="Gladieux P."/>
            <person name="Thoren M.H."/>
            <person name="Johannesson H."/>
        </authorList>
    </citation>
    <scope>NUCLEOTIDE SEQUENCE</scope>
    <source>
        <strain evidence="1">SMH3391-2</strain>
    </source>
</reference>
<keyword evidence="2" id="KW-1185">Reference proteome</keyword>
<evidence type="ECO:0000313" key="1">
    <source>
        <dbReference type="EMBL" id="KAK0637126.1"/>
    </source>
</evidence>
<evidence type="ECO:0000313" key="2">
    <source>
        <dbReference type="Proteomes" id="UP001174934"/>
    </source>
</evidence>
<name>A0AA39XN69_9PEZI</name>
<gene>
    <name evidence="1" type="ORF">B0T17DRAFT_98943</name>
</gene>
<dbReference type="Proteomes" id="UP001174934">
    <property type="component" value="Unassembled WGS sequence"/>
</dbReference>